<dbReference type="InterPro" id="IPR001283">
    <property type="entry name" value="CRISP-related"/>
</dbReference>
<dbReference type="OrthoDB" id="337038at2759"/>
<dbReference type="KEGG" id="nvi:100118167"/>
<dbReference type="Proteomes" id="UP000002358">
    <property type="component" value="Chromosome 2"/>
</dbReference>
<organism evidence="6 7">
    <name type="scientific">Nasonia vitripennis</name>
    <name type="common">Parasitic wasp</name>
    <dbReference type="NCBI Taxonomy" id="7425"/>
    <lineage>
        <taxon>Eukaryota</taxon>
        <taxon>Metazoa</taxon>
        <taxon>Ecdysozoa</taxon>
        <taxon>Arthropoda</taxon>
        <taxon>Hexapoda</taxon>
        <taxon>Insecta</taxon>
        <taxon>Pterygota</taxon>
        <taxon>Neoptera</taxon>
        <taxon>Endopterygota</taxon>
        <taxon>Hymenoptera</taxon>
        <taxon>Apocrita</taxon>
        <taxon>Proctotrupomorpha</taxon>
        <taxon>Chalcidoidea</taxon>
        <taxon>Pteromalidae</taxon>
        <taxon>Pteromalinae</taxon>
        <taxon>Nasonia</taxon>
    </lineage>
</organism>
<comment type="subcellular location">
    <subcellularLocation>
        <location evidence="1">Secreted</location>
    </subcellularLocation>
</comment>
<dbReference type="InParanoid" id="A0A7M7G7A7"/>
<evidence type="ECO:0000256" key="4">
    <source>
        <dbReference type="SAM" id="SignalP"/>
    </source>
</evidence>
<keyword evidence="2" id="KW-0964">Secreted</keyword>
<keyword evidence="3" id="KW-1015">Disulfide bond</keyword>
<dbReference type="InterPro" id="IPR018244">
    <property type="entry name" value="Allrgn_V5/Tpx1_CS"/>
</dbReference>
<evidence type="ECO:0000313" key="7">
    <source>
        <dbReference type="Proteomes" id="UP000002358"/>
    </source>
</evidence>
<dbReference type="SMART" id="SM00198">
    <property type="entry name" value="SCP"/>
    <property type="match status" value="1"/>
</dbReference>
<keyword evidence="7" id="KW-1185">Reference proteome</keyword>
<evidence type="ECO:0000256" key="3">
    <source>
        <dbReference type="ARBA" id="ARBA00023157"/>
    </source>
</evidence>
<dbReference type="Pfam" id="PF08562">
    <property type="entry name" value="Crisp"/>
    <property type="match status" value="1"/>
</dbReference>
<evidence type="ECO:0000256" key="1">
    <source>
        <dbReference type="ARBA" id="ARBA00004613"/>
    </source>
</evidence>
<keyword evidence="4" id="KW-0732">Signal</keyword>
<dbReference type="InterPro" id="IPR042076">
    <property type="entry name" value="Crisp-like_dom"/>
</dbReference>
<dbReference type="EnsemblMetazoa" id="XM_001602159">
    <property type="protein sequence ID" value="XP_001602209"/>
    <property type="gene ID" value="LOC100118167"/>
</dbReference>
<dbReference type="Gene3D" id="1.10.10.740">
    <property type="entry name" value="Crisp domain"/>
    <property type="match status" value="1"/>
</dbReference>
<dbReference type="PRINTS" id="PR00838">
    <property type="entry name" value="V5ALLERGEN"/>
</dbReference>
<sequence>MNWLLVLGVALACAATPSKSAEEQQLLDDGEHYKPVPRLYGDSIPRRVLATSDKKVQRKIVLYHNFFRSRVEPPAANMLVMKWHAGAARAAQRWAEACYALTHDNATGLHTDAFGSCGQNIFISTARVPWFFAVKTWFSEERLFTYGSPDNELGRVGHYTQMVWATSHLVGCGWAECDGKRGPRGVPYFSYVCNYCPAGNREDALAEPYAMGESCSACGGHCRLGKLCKNACPWADLWANCQQLRATWPGWLCDTDTEQGRERRQFCRATCRCDGKII</sequence>
<dbReference type="InterPro" id="IPR013871">
    <property type="entry name" value="Cysteine_rich_secretory"/>
</dbReference>
<dbReference type="OMA" id="CTNSCEF"/>
<dbReference type="SUPFAM" id="SSF57546">
    <property type="entry name" value="Crisp domain-like"/>
    <property type="match status" value="1"/>
</dbReference>
<dbReference type="InterPro" id="IPR014044">
    <property type="entry name" value="CAP_dom"/>
</dbReference>
<dbReference type="SUPFAM" id="SSF55797">
    <property type="entry name" value="PR-1-like"/>
    <property type="match status" value="1"/>
</dbReference>
<dbReference type="PANTHER" id="PTHR10334">
    <property type="entry name" value="CYSTEINE-RICH SECRETORY PROTEIN-RELATED"/>
    <property type="match status" value="1"/>
</dbReference>
<dbReference type="InterPro" id="IPR002413">
    <property type="entry name" value="V5_allergen-like"/>
</dbReference>
<name>A0A7M7G7A7_NASVI</name>
<accession>A0A7M7G7A7</accession>
<dbReference type="AlphaFoldDB" id="A0A7M7G7A7"/>
<dbReference type="Pfam" id="PF00188">
    <property type="entry name" value="CAP"/>
    <property type="match status" value="1"/>
</dbReference>
<dbReference type="PRINTS" id="PR00837">
    <property type="entry name" value="V5TPXLIKE"/>
</dbReference>
<reference evidence="6" key="1">
    <citation type="submission" date="2021-01" db="UniProtKB">
        <authorList>
            <consortium name="EnsemblMetazoa"/>
        </authorList>
    </citation>
    <scope>IDENTIFICATION</scope>
</reference>
<feature type="chain" id="PRO_5033916135" description="SCP domain-containing protein" evidence="4">
    <location>
        <begin position="21"/>
        <end position="278"/>
    </location>
</feature>
<proteinExistence type="predicted"/>
<dbReference type="Gene3D" id="3.40.33.10">
    <property type="entry name" value="CAP"/>
    <property type="match status" value="1"/>
</dbReference>
<feature type="domain" description="SCP" evidence="5">
    <location>
        <begin position="55"/>
        <end position="203"/>
    </location>
</feature>
<protein>
    <recommendedName>
        <fullName evidence="5">SCP domain-containing protein</fullName>
    </recommendedName>
</protein>
<dbReference type="PROSITE" id="PS01009">
    <property type="entry name" value="CRISP_1"/>
    <property type="match status" value="1"/>
</dbReference>
<dbReference type="GO" id="GO:0005576">
    <property type="term" value="C:extracellular region"/>
    <property type="evidence" value="ECO:0007669"/>
    <property type="project" value="UniProtKB-SubCell"/>
</dbReference>
<dbReference type="SMR" id="A0A7M7G7A7"/>
<evidence type="ECO:0000256" key="2">
    <source>
        <dbReference type="ARBA" id="ARBA00022525"/>
    </source>
</evidence>
<dbReference type="EnsemblMetazoa" id="XM_008209498">
    <property type="protein sequence ID" value="XP_008207720"/>
    <property type="gene ID" value="LOC100118167"/>
</dbReference>
<evidence type="ECO:0000313" key="6">
    <source>
        <dbReference type="EnsemblMetazoa" id="XP_001602209"/>
    </source>
</evidence>
<evidence type="ECO:0000259" key="5">
    <source>
        <dbReference type="SMART" id="SM00198"/>
    </source>
</evidence>
<feature type="signal peptide" evidence="4">
    <location>
        <begin position="1"/>
        <end position="20"/>
    </location>
</feature>
<gene>
    <name evidence="6" type="primary">100118167</name>
</gene>
<dbReference type="InterPro" id="IPR035940">
    <property type="entry name" value="CAP_sf"/>
</dbReference>